<dbReference type="InterPro" id="IPR001270">
    <property type="entry name" value="ClpA/B"/>
</dbReference>
<dbReference type="GO" id="GO:0034605">
    <property type="term" value="P:cellular response to heat"/>
    <property type="evidence" value="ECO:0007669"/>
    <property type="project" value="TreeGrafter"/>
</dbReference>
<keyword evidence="10" id="KW-0378">Hydrolase</keyword>
<dbReference type="Pfam" id="PF10431">
    <property type="entry name" value="ClpB_D2-small"/>
    <property type="match status" value="1"/>
</dbReference>
<dbReference type="CDD" id="cd19499">
    <property type="entry name" value="RecA-like_ClpB_Hsp104-like"/>
    <property type="match status" value="1"/>
</dbReference>
<dbReference type="GO" id="GO:0043335">
    <property type="term" value="P:protein unfolding"/>
    <property type="evidence" value="ECO:0007669"/>
    <property type="project" value="InterPro"/>
</dbReference>
<dbReference type="InterPro" id="IPR018368">
    <property type="entry name" value="ClpA/B_CS1"/>
</dbReference>
<dbReference type="PANTHER" id="PTHR11638">
    <property type="entry name" value="ATP-DEPENDENT CLP PROTEASE"/>
    <property type="match status" value="1"/>
</dbReference>
<evidence type="ECO:0000256" key="3">
    <source>
        <dbReference type="ARBA" id="ARBA00022741"/>
    </source>
</evidence>
<name>A0A7W4KDT9_9PROT</name>
<protein>
    <submittedName>
        <fullName evidence="10">ATP-dependent Clp protease ATP-binding subunit ClpA</fullName>
    </submittedName>
</protein>
<dbReference type="InterPro" id="IPR003959">
    <property type="entry name" value="ATPase_AAA_core"/>
</dbReference>
<dbReference type="GO" id="GO:0008233">
    <property type="term" value="F:peptidase activity"/>
    <property type="evidence" value="ECO:0007669"/>
    <property type="project" value="UniProtKB-KW"/>
</dbReference>
<evidence type="ECO:0000259" key="9">
    <source>
        <dbReference type="PROSITE" id="PS51903"/>
    </source>
</evidence>
<evidence type="ECO:0000256" key="8">
    <source>
        <dbReference type="SAM" id="MobiDB-lite"/>
    </source>
</evidence>
<dbReference type="PRINTS" id="PR00300">
    <property type="entry name" value="CLPPROTEASEA"/>
</dbReference>
<keyword evidence="11" id="KW-1185">Reference proteome</keyword>
<dbReference type="SMART" id="SM01086">
    <property type="entry name" value="ClpB_D2-small"/>
    <property type="match status" value="1"/>
</dbReference>
<comment type="similarity">
    <text evidence="1 7">Belongs to the ClpA/ClpB family.</text>
</comment>
<evidence type="ECO:0000256" key="6">
    <source>
        <dbReference type="PROSITE-ProRule" id="PRU01251"/>
    </source>
</evidence>
<dbReference type="GO" id="GO:0005524">
    <property type="term" value="F:ATP binding"/>
    <property type="evidence" value="ECO:0007669"/>
    <property type="project" value="UniProtKB-KW"/>
</dbReference>
<evidence type="ECO:0000313" key="11">
    <source>
        <dbReference type="Proteomes" id="UP000540556"/>
    </source>
</evidence>
<feature type="region of interest" description="Disordered" evidence="8">
    <location>
        <begin position="145"/>
        <end position="176"/>
    </location>
</feature>
<dbReference type="RefSeq" id="WP_182949662.1">
    <property type="nucleotide sequence ID" value="NZ_JABEQK010000005.1"/>
</dbReference>
<dbReference type="PROSITE" id="PS00871">
    <property type="entry name" value="CLPAB_2"/>
    <property type="match status" value="1"/>
</dbReference>
<proteinExistence type="inferred from homology"/>
<dbReference type="Proteomes" id="UP000540556">
    <property type="component" value="Unassembled WGS sequence"/>
</dbReference>
<dbReference type="SUPFAM" id="SSF52540">
    <property type="entry name" value="P-loop containing nucleoside triphosphate hydrolases"/>
    <property type="match status" value="2"/>
</dbReference>
<dbReference type="Gene3D" id="1.10.1780.10">
    <property type="entry name" value="Clp, N-terminal domain"/>
    <property type="match status" value="1"/>
</dbReference>
<dbReference type="PROSITE" id="PS00870">
    <property type="entry name" value="CLPAB_1"/>
    <property type="match status" value="1"/>
</dbReference>
<evidence type="ECO:0000313" key="10">
    <source>
        <dbReference type="EMBL" id="MBB2205137.1"/>
    </source>
</evidence>
<dbReference type="InterPro" id="IPR003593">
    <property type="entry name" value="AAA+_ATPase"/>
</dbReference>
<dbReference type="InterPro" id="IPR013461">
    <property type="entry name" value="ClpA"/>
</dbReference>
<keyword evidence="10" id="KW-0645">Protease</keyword>
<evidence type="ECO:0000256" key="4">
    <source>
        <dbReference type="ARBA" id="ARBA00022840"/>
    </source>
</evidence>
<dbReference type="InterPro" id="IPR036628">
    <property type="entry name" value="Clp_N_dom_sf"/>
</dbReference>
<dbReference type="InterPro" id="IPR004176">
    <property type="entry name" value="Clp_R_N"/>
</dbReference>
<keyword evidence="4 7" id="KW-0067">ATP-binding</keyword>
<sequence>MLSRTLEQTLHRALTLAGDRRHEYATLEHLLLALVDDSDSVTVFRACGVDLDKLRSDLTEFLDKDLAGLASDRTVDPKPTAAFQRVIQRAAIHVQSTGRDEVTGSNVLVALFAERESHAVYFLQLQDMTRLDAVNFISHGIAKAPDRSTRRPITGSAQENPEGEREERGKSSQKNQDALSAYCTNLNRKAEDGKVDPLIGRDSEIERTIQILCRRTKNNPLYVGDPGVGKTAIAEGLAKRIVEGDVPEVLLKSTIYSLDMGALLAGTRYRGDFEERLKAVVTELDNNPGSILFIDEIHTVIGAGATSGGAMDASNLLKPALAAGTLRCIGSTTYKEYRQHFEKDRALVRRFQKIDVAEPSVEDAVKILRGLKVNYERHHKVRYTEEAIRGAVELAAKYIHDRKLPDKAIDVIDEVGASRMLVPENRRRKTVTLKDVEDIVAKIARIPPKSVSSDDKETLRTLERDLKGMVYGQDKAIEALTAAIKLSRAGLRDPEKPIGNYLFSGPTGVGKTEVAKQLAQTLGIELVRFDMSEYMERHSISRLIGAPPGYVGFDQGGLLTDAIDQHPHAVLLLDEIEKAHPDLYNVLLQVMDHGRLTDHNGKTVDFRNVVLIMTTNAGAADLNKEAIGFGRDSREGEDEEAIKRIFTPEFRNRLDAIIPFANLTPEIVGRVVEKFVFQLEAQLADRNVTIEISSAAKEWLAERGYDRLYGARPLGRVIQENIKKPLAEELLFGRLVKGGAVKITLKDGALDFEYIEANSEAATEGDEGSERESEAAS</sequence>
<gene>
    <name evidence="10" type="primary">clpA</name>
    <name evidence="10" type="ORF">HLH27_08920</name>
</gene>
<keyword evidence="5 7" id="KW-0143">Chaperone</keyword>
<organism evidence="10 11">
    <name type="scientific">Gluconacetobacter takamatsuzukensis</name>
    <dbReference type="NCBI Taxonomy" id="1286190"/>
    <lineage>
        <taxon>Bacteria</taxon>
        <taxon>Pseudomonadati</taxon>
        <taxon>Pseudomonadota</taxon>
        <taxon>Alphaproteobacteria</taxon>
        <taxon>Acetobacterales</taxon>
        <taxon>Acetobacteraceae</taxon>
        <taxon>Gluconacetobacter</taxon>
    </lineage>
</organism>
<dbReference type="InterPro" id="IPR027417">
    <property type="entry name" value="P-loop_NTPase"/>
</dbReference>
<evidence type="ECO:0000256" key="7">
    <source>
        <dbReference type="RuleBase" id="RU004432"/>
    </source>
</evidence>
<keyword evidence="2 6" id="KW-0677">Repeat</keyword>
<reference evidence="10 11" key="1">
    <citation type="submission" date="2020-04" db="EMBL/GenBank/DDBJ databases">
        <title>Description of novel Gluconacetobacter.</title>
        <authorList>
            <person name="Sombolestani A."/>
        </authorList>
    </citation>
    <scope>NUCLEOTIDE SEQUENCE [LARGE SCALE GENOMIC DNA]</scope>
    <source>
        <strain evidence="10 11">LMG 27800</strain>
    </source>
</reference>
<dbReference type="PROSITE" id="PS51903">
    <property type="entry name" value="CLP_R"/>
    <property type="match status" value="1"/>
</dbReference>
<dbReference type="NCBIfam" id="TIGR02639">
    <property type="entry name" value="ClpA"/>
    <property type="match status" value="1"/>
</dbReference>
<dbReference type="SUPFAM" id="SSF81923">
    <property type="entry name" value="Double Clp-N motif"/>
    <property type="match status" value="1"/>
</dbReference>
<dbReference type="GO" id="GO:0016887">
    <property type="term" value="F:ATP hydrolysis activity"/>
    <property type="evidence" value="ECO:0007669"/>
    <property type="project" value="InterPro"/>
</dbReference>
<dbReference type="Gene3D" id="3.40.50.300">
    <property type="entry name" value="P-loop containing nucleotide triphosphate hydrolases"/>
    <property type="match status" value="2"/>
</dbReference>
<dbReference type="FunFam" id="3.40.50.300:FF:000025">
    <property type="entry name" value="ATP-dependent Clp protease subunit"/>
    <property type="match status" value="1"/>
</dbReference>
<dbReference type="InterPro" id="IPR041546">
    <property type="entry name" value="ClpA/ClpB_AAA_lid"/>
</dbReference>
<dbReference type="GO" id="GO:0005737">
    <property type="term" value="C:cytoplasm"/>
    <property type="evidence" value="ECO:0007669"/>
    <property type="project" value="TreeGrafter"/>
</dbReference>
<dbReference type="Pfam" id="PF02861">
    <property type="entry name" value="Clp_N"/>
    <property type="match status" value="1"/>
</dbReference>
<dbReference type="AlphaFoldDB" id="A0A7W4KDT9"/>
<dbReference type="InterPro" id="IPR050130">
    <property type="entry name" value="ClpA_ClpB"/>
</dbReference>
<feature type="domain" description="Clp R" evidence="9">
    <location>
        <begin position="1"/>
        <end position="144"/>
    </location>
</feature>
<comment type="caution">
    <text evidence="10">The sequence shown here is derived from an EMBL/GenBank/DDBJ whole genome shotgun (WGS) entry which is preliminary data.</text>
</comment>
<dbReference type="PANTHER" id="PTHR11638:SF111">
    <property type="entry name" value="ATP-DEPENDENT CLP PROTEASE ATP-BINDING SUBUNIT CLPA"/>
    <property type="match status" value="1"/>
</dbReference>
<dbReference type="Pfam" id="PF17871">
    <property type="entry name" value="AAA_lid_9"/>
    <property type="match status" value="1"/>
</dbReference>
<dbReference type="FunFam" id="3.40.50.300:FF:000010">
    <property type="entry name" value="Chaperone clpB 1, putative"/>
    <property type="match status" value="1"/>
</dbReference>
<dbReference type="Pfam" id="PF07724">
    <property type="entry name" value="AAA_2"/>
    <property type="match status" value="1"/>
</dbReference>
<dbReference type="EMBL" id="JABEQK010000005">
    <property type="protein sequence ID" value="MBB2205137.1"/>
    <property type="molecule type" value="Genomic_DNA"/>
</dbReference>
<dbReference type="Gene3D" id="1.10.8.60">
    <property type="match status" value="2"/>
</dbReference>
<dbReference type="GO" id="GO:0006508">
    <property type="term" value="P:proteolysis"/>
    <property type="evidence" value="ECO:0007669"/>
    <property type="project" value="UniProtKB-KW"/>
</dbReference>
<dbReference type="InterPro" id="IPR019489">
    <property type="entry name" value="Clp_ATPase_C"/>
</dbReference>
<dbReference type="Pfam" id="PF00004">
    <property type="entry name" value="AAA"/>
    <property type="match status" value="1"/>
</dbReference>
<dbReference type="SMART" id="SM00382">
    <property type="entry name" value="AAA"/>
    <property type="match status" value="2"/>
</dbReference>
<dbReference type="InterPro" id="IPR028299">
    <property type="entry name" value="ClpA/B_CS2"/>
</dbReference>
<evidence type="ECO:0000256" key="1">
    <source>
        <dbReference type="ARBA" id="ARBA00008675"/>
    </source>
</evidence>
<dbReference type="CDD" id="cd00009">
    <property type="entry name" value="AAA"/>
    <property type="match status" value="1"/>
</dbReference>
<keyword evidence="3 7" id="KW-0547">Nucleotide-binding</keyword>
<accession>A0A7W4KDT9</accession>
<evidence type="ECO:0000256" key="2">
    <source>
        <dbReference type="ARBA" id="ARBA00022737"/>
    </source>
</evidence>
<evidence type="ECO:0000256" key="5">
    <source>
        <dbReference type="ARBA" id="ARBA00023186"/>
    </source>
</evidence>